<dbReference type="AlphaFoldDB" id="A0A9P5CC99"/>
<protein>
    <recommendedName>
        <fullName evidence="3">Nucleoside phosphorylase domain-containing protein</fullName>
    </recommendedName>
</protein>
<dbReference type="GO" id="GO:0003824">
    <property type="term" value="F:catalytic activity"/>
    <property type="evidence" value="ECO:0007669"/>
    <property type="project" value="InterPro"/>
</dbReference>
<evidence type="ECO:0000313" key="1">
    <source>
        <dbReference type="EMBL" id="KAF3066954.1"/>
    </source>
</evidence>
<dbReference type="Gene3D" id="3.40.50.1580">
    <property type="entry name" value="Nucleoside phosphorylase domain"/>
    <property type="match status" value="1"/>
</dbReference>
<gene>
    <name evidence="1" type="ORF">CFAM422_009049</name>
</gene>
<comment type="caution">
    <text evidence="1">The sequence shown here is derived from an EMBL/GenBank/DDBJ whole genome shotgun (WGS) entry which is preliminary data.</text>
</comment>
<dbReference type="InterPro" id="IPR053137">
    <property type="entry name" value="NLR-like"/>
</dbReference>
<evidence type="ECO:0008006" key="3">
    <source>
        <dbReference type="Google" id="ProtNLM"/>
    </source>
</evidence>
<proteinExistence type="predicted"/>
<dbReference type="Proteomes" id="UP000801864">
    <property type="component" value="Unassembled WGS sequence"/>
</dbReference>
<accession>A0A9P5CC99</accession>
<reference evidence="1 2" key="1">
    <citation type="submission" date="2018-06" db="EMBL/GenBank/DDBJ databases">
        <title>Genome analysis of cellulolytic fungus Trichoderma lentiforme CFAM-422.</title>
        <authorList>
            <person name="Steindorff A.S."/>
            <person name="Formighieri E.F."/>
            <person name="Midorikawa G.E.O."/>
            <person name="Tamietti M.S."/>
            <person name="Ramos E.Z."/>
            <person name="Silva A.S."/>
            <person name="Bon E.P.S."/>
            <person name="Mendes T.D."/>
            <person name="Damaso M.C.T."/>
            <person name="Favaro L.C.L."/>
        </authorList>
    </citation>
    <scope>NUCLEOTIDE SEQUENCE [LARGE SCALE GENOMIC DNA]</scope>
    <source>
        <strain evidence="1 2">CFAM-422</strain>
    </source>
</reference>
<evidence type="ECO:0000313" key="2">
    <source>
        <dbReference type="Proteomes" id="UP000801864"/>
    </source>
</evidence>
<organism evidence="1 2">
    <name type="scientific">Trichoderma lentiforme</name>
    <dbReference type="NCBI Taxonomy" id="1567552"/>
    <lineage>
        <taxon>Eukaryota</taxon>
        <taxon>Fungi</taxon>
        <taxon>Dikarya</taxon>
        <taxon>Ascomycota</taxon>
        <taxon>Pezizomycotina</taxon>
        <taxon>Sordariomycetes</taxon>
        <taxon>Hypocreomycetidae</taxon>
        <taxon>Hypocreales</taxon>
        <taxon>Hypocreaceae</taxon>
        <taxon>Trichoderma</taxon>
    </lineage>
</organism>
<dbReference type="InterPro" id="IPR035994">
    <property type="entry name" value="Nucleoside_phosphorylase_sf"/>
</dbReference>
<dbReference type="PANTHER" id="PTHR46082">
    <property type="entry name" value="ATP/GTP-BINDING PROTEIN-RELATED"/>
    <property type="match status" value="1"/>
</dbReference>
<keyword evidence="2" id="KW-1185">Reference proteome</keyword>
<dbReference type="GO" id="GO:0009116">
    <property type="term" value="P:nucleoside metabolic process"/>
    <property type="evidence" value="ECO:0007669"/>
    <property type="project" value="InterPro"/>
</dbReference>
<name>A0A9P5CC99_9HYPO</name>
<dbReference type="PANTHER" id="PTHR46082:SF11">
    <property type="entry name" value="AAA+ ATPASE DOMAIN-CONTAINING PROTEIN-RELATED"/>
    <property type="match status" value="1"/>
</dbReference>
<dbReference type="EMBL" id="QLNT01000016">
    <property type="protein sequence ID" value="KAF3066954.1"/>
    <property type="molecule type" value="Genomic_DNA"/>
</dbReference>
<sequence>MADPKSYTVGWICALSMELVAAKSLLDEQHDQLTNVGKGDHNNYTLGKIANHNVVLAVLPDGENGTTAATIVAATMLCTFPNIKIRLMVGIGGGAPSKSHDIRLGDVVVSLPSSCVRRGGVLRYDYGKTIQNQVFQITGSLNQPPSVIRSAVSALMVNYMCEGHEIKKTIESIMERNPRLRKEFQRTPSSSDILYQSAFIHPADNEMSCSELCGVDPSRIVRREPREDDSDDPAIHYGLIASANQAMKDAEPIKEDIGSTAETGSGETASRGSGGMICSMPVLPTSDLVGYLSRDSVDACIARDREKFISKTRELIQKIIKANTLWGIWYNCDKVWKLSRQWREHFHLHRTILFEGRLSGSPSPQMTRSYLMRMVSDPRLGGDGISRQMADLYDVIAVMDYADGWQKC</sequence>
<dbReference type="SUPFAM" id="SSF53167">
    <property type="entry name" value="Purine and uridine phosphorylases"/>
    <property type="match status" value="1"/>
</dbReference>